<reference evidence="1" key="1">
    <citation type="journal article" date="2014" name="Front. Microbiol.">
        <title>High frequency of phylogenetically diverse reductive dehalogenase-homologous genes in deep subseafloor sedimentary metagenomes.</title>
        <authorList>
            <person name="Kawai M."/>
            <person name="Futagami T."/>
            <person name="Toyoda A."/>
            <person name="Takaki Y."/>
            <person name="Nishi S."/>
            <person name="Hori S."/>
            <person name="Arai W."/>
            <person name="Tsubouchi T."/>
            <person name="Morono Y."/>
            <person name="Uchiyama I."/>
            <person name="Ito T."/>
            <person name="Fujiyama A."/>
            <person name="Inagaki F."/>
            <person name="Takami H."/>
        </authorList>
    </citation>
    <scope>NUCLEOTIDE SEQUENCE</scope>
    <source>
        <strain evidence="1">Expedition CK06-06</strain>
    </source>
</reference>
<gene>
    <name evidence="1" type="ORF">S01H1_84004</name>
</gene>
<accession>X0Y225</accession>
<comment type="caution">
    <text evidence="1">The sequence shown here is derived from an EMBL/GenBank/DDBJ whole genome shotgun (WGS) entry which is preliminary data.</text>
</comment>
<name>X0Y225_9ZZZZ</name>
<dbReference type="AlphaFoldDB" id="X0Y225"/>
<dbReference type="EMBL" id="BARS01057241">
    <property type="protein sequence ID" value="GAG49750.1"/>
    <property type="molecule type" value="Genomic_DNA"/>
</dbReference>
<sequence>MVTVLTLRAAELCQIGGELGFDAGPNGFDGEARSYLSECS</sequence>
<feature type="non-terminal residue" evidence="1">
    <location>
        <position position="40"/>
    </location>
</feature>
<proteinExistence type="predicted"/>
<protein>
    <submittedName>
        <fullName evidence="1">Uncharacterized protein</fullName>
    </submittedName>
</protein>
<organism evidence="1">
    <name type="scientific">marine sediment metagenome</name>
    <dbReference type="NCBI Taxonomy" id="412755"/>
    <lineage>
        <taxon>unclassified sequences</taxon>
        <taxon>metagenomes</taxon>
        <taxon>ecological metagenomes</taxon>
    </lineage>
</organism>
<evidence type="ECO:0000313" key="1">
    <source>
        <dbReference type="EMBL" id="GAG49750.1"/>
    </source>
</evidence>